<evidence type="ECO:0000313" key="3">
    <source>
        <dbReference type="Proteomes" id="UP001328733"/>
    </source>
</evidence>
<proteinExistence type="predicted"/>
<keyword evidence="3" id="KW-1185">Reference proteome</keyword>
<keyword evidence="1" id="KW-0175">Coiled coil</keyword>
<accession>A0AAW9QVQ1</accession>
<evidence type="ECO:0000256" key="1">
    <source>
        <dbReference type="SAM" id="Coils"/>
    </source>
</evidence>
<evidence type="ECO:0000313" key="2">
    <source>
        <dbReference type="EMBL" id="MEG3439136.1"/>
    </source>
</evidence>
<dbReference type="EMBL" id="JBAFSM010000041">
    <property type="protein sequence ID" value="MEG3439136.1"/>
    <property type="molecule type" value="Genomic_DNA"/>
</dbReference>
<dbReference type="AlphaFoldDB" id="A0AAW9QVQ1"/>
<dbReference type="RefSeq" id="WP_332866618.1">
    <property type="nucleotide sequence ID" value="NZ_JBAFSM010000041.1"/>
</dbReference>
<comment type="caution">
    <text evidence="2">The sequence shown here is derived from an EMBL/GenBank/DDBJ whole genome shotgun (WGS) entry which is preliminary data.</text>
</comment>
<evidence type="ECO:0008006" key="4">
    <source>
        <dbReference type="Google" id="ProtNLM"/>
    </source>
</evidence>
<organism evidence="2 3">
    <name type="scientific">Pannus brasiliensis CCIBt3594</name>
    <dbReference type="NCBI Taxonomy" id="1427578"/>
    <lineage>
        <taxon>Bacteria</taxon>
        <taxon>Bacillati</taxon>
        <taxon>Cyanobacteriota</taxon>
        <taxon>Cyanophyceae</taxon>
        <taxon>Oscillatoriophycideae</taxon>
        <taxon>Chroococcales</taxon>
        <taxon>Microcystaceae</taxon>
        <taxon>Pannus</taxon>
    </lineage>
</organism>
<protein>
    <recommendedName>
        <fullName evidence="4">Biogenesis of lysosome-related organelles complex 1 subunit 7</fullName>
    </recommendedName>
</protein>
<sequence length="123" mass="14246">MSVDPSRLEMATIPADLVGRVTRLEEHQRLIARSHQNFLDIFEKMEQQQDQLIRAQEILTQNQSNLAVAVKQLADSQLQLTRFVERLEDRLNTANAAIDRLDRLMDYVLRESSPKTSDRSPEE</sequence>
<dbReference type="Proteomes" id="UP001328733">
    <property type="component" value="Unassembled WGS sequence"/>
</dbReference>
<gene>
    <name evidence="2" type="ORF">V0288_18565</name>
</gene>
<feature type="coiled-coil region" evidence="1">
    <location>
        <begin position="42"/>
        <end position="104"/>
    </location>
</feature>
<reference evidence="2 3" key="1">
    <citation type="submission" date="2024-01" db="EMBL/GenBank/DDBJ databases">
        <title>Genomic insights into the taxonomy and metabolism of the cyanobacterium Pannus brasiliensis CCIBt3594.</title>
        <authorList>
            <person name="Machado M."/>
            <person name="Botero N.B."/>
            <person name="Andreote A.P.D."/>
            <person name="Feitosa A.M.T."/>
            <person name="Popin R."/>
            <person name="Sivonen K."/>
            <person name="Fiore M.F."/>
        </authorList>
    </citation>
    <scope>NUCLEOTIDE SEQUENCE [LARGE SCALE GENOMIC DNA]</scope>
    <source>
        <strain evidence="2 3">CCIBt3594</strain>
    </source>
</reference>
<name>A0AAW9QVQ1_9CHRO</name>